<comment type="caution">
    <text evidence="2">The sequence shown here is derived from an EMBL/GenBank/DDBJ whole genome shotgun (WGS) entry which is preliminary data.</text>
</comment>
<evidence type="ECO:0000313" key="3">
    <source>
        <dbReference type="EMBL" id="MBB4448257.1"/>
    </source>
</evidence>
<dbReference type="Proteomes" id="UP000524535">
    <property type="component" value="Unassembled WGS sequence"/>
</dbReference>
<sequence length="282" mass="31786">MADKAELLTPLMRLRRRHRAAKAFGALLAVGLALLFGIVLSVNDGRNYQRLVTWLGMDKYLARPFAASPPPALRARRTTLLIDAPPRLIRPVAGLRDRLRILPHRTAHERCERLGEDGLASSFQAAGGDWECLFSTQRGTTPEPSVLFIQVKGASSSTFRTFRLKLSLLDPGKDDEMFKLVARSIDRFGLEMAPENLHYLYDRIRTGLSFSSRFDGYRVSYERERDDDRRFNLLITQLPETSTCGQSAVSSNGASMHSSIVRFPIECLPLQQRTLSRPIQPN</sequence>
<evidence type="ECO:0000313" key="6">
    <source>
        <dbReference type="Proteomes" id="UP000576087"/>
    </source>
</evidence>
<dbReference type="Proteomes" id="UP000520770">
    <property type="component" value="Unassembled WGS sequence"/>
</dbReference>
<proteinExistence type="predicted"/>
<dbReference type="EMBL" id="JACIGW010000005">
    <property type="protein sequence ID" value="MBB4350344.1"/>
    <property type="molecule type" value="Genomic_DNA"/>
</dbReference>
<dbReference type="Pfam" id="PF19495">
    <property type="entry name" value="DUF6030"/>
    <property type="match status" value="1"/>
</dbReference>
<dbReference type="EMBL" id="JACIHM010000006">
    <property type="protein sequence ID" value="MBB4448257.1"/>
    <property type="molecule type" value="Genomic_DNA"/>
</dbReference>
<accession>A0A7W6THP1</accession>
<keyword evidence="5" id="KW-1185">Reference proteome</keyword>
<evidence type="ECO:0000313" key="5">
    <source>
        <dbReference type="Proteomes" id="UP000524535"/>
    </source>
</evidence>
<dbReference type="AlphaFoldDB" id="A0A7W6THP1"/>
<organism evidence="2 5">
    <name type="scientific">Aliirhizobium cellulosilyticum</name>
    <dbReference type="NCBI Taxonomy" id="393664"/>
    <lineage>
        <taxon>Bacteria</taxon>
        <taxon>Pseudomonadati</taxon>
        <taxon>Pseudomonadota</taxon>
        <taxon>Alphaproteobacteria</taxon>
        <taxon>Hyphomicrobiales</taxon>
        <taxon>Rhizobiaceae</taxon>
        <taxon>Aliirhizobium</taxon>
    </lineage>
</organism>
<name>A0A7W6THP1_9HYPH</name>
<evidence type="ECO:0000313" key="4">
    <source>
        <dbReference type="Proteomes" id="UP000520770"/>
    </source>
</evidence>
<protein>
    <submittedName>
        <fullName evidence="2">Uncharacterized protein</fullName>
    </submittedName>
</protein>
<reference evidence="4 5" key="1">
    <citation type="submission" date="2020-08" db="EMBL/GenBank/DDBJ databases">
        <title>Genomic Encyclopedia of Type Strains, Phase IV (KMG-V): Genome sequencing to study the core and pangenomes of soil and plant-associated prokaryotes.</title>
        <authorList>
            <person name="Whitman W."/>
        </authorList>
    </citation>
    <scope>NUCLEOTIDE SEQUENCE [LARGE SCALE GENOMIC DNA]</scope>
    <source>
        <strain evidence="2 5">SEMIA 444</strain>
        <strain evidence="1 4">SEMIA 448</strain>
        <strain evidence="3 6">SEMIA 452</strain>
    </source>
</reference>
<dbReference type="EMBL" id="JACIGY010000006">
    <property type="protein sequence ID" value="MBB4413624.1"/>
    <property type="molecule type" value="Genomic_DNA"/>
</dbReference>
<evidence type="ECO:0000313" key="2">
    <source>
        <dbReference type="EMBL" id="MBB4413624.1"/>
    </source>
</evidence>
<dbReference type="Proteomes" id="UP000576087">
    <property type="component" value="Unassembled WGS sequence"/>
</dbReference>
<gene>
    <name evidence="2" type="ORF">GGE31_004152</name>
    <name evidence="1" type="ORF">GGE33_004109</name>
    <name evidence="3" type="ORF">GGE35_004094</name>
</gene>
<dbReference type="InterPro" id="IPR046071">
    <property type="entry name" value="DUF6030"/>
</dbReference>
<evidence type="ECO:0000313" key="1">
    <source>
        <dbReference type="EMBL" id="MBB4350344.1"/>
    </source>
</evidence>
<dbReference type="RefSeq" id="WP_183827024.1">
    <property type="nucleotide sequence ID" value="NZ_JACIGW010000005.1"/>
</dbReference>